<dbReference type="AlphaFoldDB" id="A0A8H7ZXM9"/>
<dbReference type="InterPro" id="IPR029068">
    <property type="entry name" value="Glyas_Bleomycin-R_OHBP_Dase"/>
</dbReference>
<keyword evidence="4" id="KW-1185">Reference proteome</keyword>
<proteinExistence type="predicted"/>
<evidence type="ECO:0000313" key="4">
    <source>
        <dbReference type="Proteomes" id="UP000673691"/>
    </source>
</evidence>
<evidence type="ECO:0000313" key="3">
    <source>
        <dbReference type="EMBL" id="KAG5461149.1"/>
    </source>
</evidence>
<accession>A0A8H7ZXM9</accession>
<sequence length="434" mass="48121">MTSVFLAGRSKKENGGVKIKKTLYVRLPVLTRKTRLRGPVDFPGRSLKYEKTLRLCARETGIPWFPDSLLFAPAALSPPLSSSSSSSSFFGPRLSPSPCEKWDFESGKFSLCFLGYVDASSIPKGGDTPEMRRFIFSHSGLVELCHSRNWLIICSVRISCFRRFADWGTESDANFQGYHSGNVEVRSTGLGFPTVPPPRGFGHLAVSVPDVQKACERFERLGCKFVKKLDEGKMKDIAFLADNCGGPGRSNEEAFSPSLKSHHKRARETNLVDENIAVETELLTAVGAPEPSGAQCRRHQRPGCGAARAPAPGWRRRLRIGDWRRILEADQARAAVCRRCPFRVTFTDIHKTSAIREFGALGARPSNRERVRGGSQGQRHTRPKEPPSSSRREKDGDRTSQGAASSRASRNTRRILSAARRFWMRTADTGTLPA</sequence>
<dbReference type="Gene3D" id="3.10.180.10">
    <property type="entry name" value="2,3-Dihydroxybiphenyl 1,2-Dioxygenase, domain 1"/>
    <property type="match status" value="1"/>
</dbReference>
<dbReference type="InterPro" id="IPR004360">
    <property type="entry name" value="Glyas_Fos-R_dOase_dom"/>
</dbReference>
<gene>
    <name evidence="3" type="ORF">BJ554DRAFT_6703</name>
</gene>
<protein>
    <recommendedName>
        <fullName evidence="2">Glyoxalase/fosfomycin resistance/dioxygenase domain-containing protein</fullName>
    </recommendedName>
</protein>
<dbReference type="Proteomes" id="UP000673691">
    <property type="component" value="Unassembled WGS sequence"/>
</dbReference>
<evidence type="ECO:0000256" key="1">
    <source>
        <dbReference type="SAM" id="MobiDB-lite"/>
    </source>
</evidence>
<dbReference type="EMBL" id="JAEFCI010004120">
    <property type="protein sequence ID" value="KAG5461149.1"/>
    <property type="molecule type" value="Genomic_DNA"/>
</dbReference>
<dbReference type="PANTHER" id="PTHR10374">
    <property type="entry name" value="LACTOYLGLUTATHIONE LYASE GLYOXALASE I"/>
    <property type="match status" value="1"/>
</dbReference>
<dbReference type="Pfam" id="PF00903">
    <property type="entry name" value="Glyoxalase"/>
    <property type="match status" value="1"/>
</dbReference>
<dbReference type="OrthoDB" id="16820at2759"/>
<reference evidence="3 4" key="1">
    <citation type="journal article" name="Sci. Rep.">
        <title>Genome-scale phylogenetic analyses confirm Olpidium as the closest living zoosporic fungus to the non-flagellated, terrestrial fungi.</title>
        <authorList>
            <person name="Chang Y."/>
            <person name="Rochon D."/>
            <person name="Sekimoto S."/>
            <person name="Wang Y."/>
            <person name="Chovatia M."/>
            <person name="Sandor L."/>
            <person name="Salamov A."/>
            <person name="Grigoriev I.V."/>
            <person name="Stajich J.E."/>
            <person name="Spatafora J.W."/>
        </authorList>
    </citation>
    <scope>NUCLEOTIDE SEQUENCE [LARGE SCALE GENOMIC DNA]</scope>
    <source>
        <strain evidence="3">S191</strain>
    </source>
</reference>
<feature type="region of interest" description="Disordered" evidence="1">
    <location>
        <begin position="360"/>
        <end position="411"/>
    </location>
</feature>
<name>A0A8H7ZXM9_9FUNG</name>
<organism evidence="3 4">
    <name type="scientific">Olpidium bornovanus</name>
    <dbReference type="NCBI Taxonomy" id="278681"/>
    <lineage>
        <taxon>Eukaryota</taxon>
        <taxon>Fungi</taxon>
        <taxon>Fungi incertae sedis</taxon>
        <taxon>Olpidiomycota</taxon>
        <taxon>Olpidiomycotina</taxon>
        <taxon>Olpidiomycetes</taxon>
        <taxon>Olpidiales</taxon>
        <taxon>Olpidiaceae</taxon>
        <taxon>Olpidium</taxon>
    </lineage>
</organism>
<dbReference type="CDD" id="cd07233">
    <property type="entry name" value="GlxI_Zn"/>
    <property type="match status" value="1"/>
</dbReference>
<comment type="caution">
    <text evidence="3">The sequence shown here is derived from an EMBL/GenBank/DDBJ whole genome shotgun (WGS) entry which is preliminary data.</text>
</comment>
<feature type="domain" description="Glyoxalase/fosfomycin resistance/dioxygenase" evidence="2">
    <location>
        <begin position="193"/>
        <end position="245"/>
    </location>
</feature>
<evidence type="ECO:0000259" key="2">
    <source>
        <dbReference type="Pfam" id="PF00903"/>
    </source>
</evidence>
<dbReference type="SUPFAM" id="SSF54593">
    <property type="entry name" value="Glyoxalase/Bleomycin resistance protein/Dihydroxybiphenyl dioxygenase"/>
    <property type="match status" value="1"/>
</dbReference>
<feature type="region of interest" description="Disordered" evidence="1">
    <location>
        <begin position="289"/>
        <end position="310"/>
    </location>
</feature>
<dbReference type="PANTHER" id="PTHR10374:SF30">
    <property type="entry name" value="LACTOYLGLUTATHIONE LYASE"/>
    <property type="match status" value="1"/>
</dbReference>